<dbReference type="InterPro" id="IPR041347">
    <property type="entry name" value="MftR_C"/>
</dbReference>
<feature type="region of interest" description="Disordered" evidence="5">
    <location>
        <begin position="197"/>
        <end position="225"/>
    </location>
</feature>
<dbReference type="EMBL" id="QURH01000412">
    <property type="protein sequence ID" value="RFU39324.1"/>
    <property type="molecule type" value="Genomic_DNA"/>
</dbReference>
<comment type="caution">
    <text evidence="7">The sequence shown here is derived from an EMBL/GenBank/DDBJ whole genome shotgun (WGS) entry which is preliminary data.</text>
</comment>
<protein>
    <submittedName>
        <fullName evidence="7">TetR family transcriptional regulator</fullName>
    </submittedName>
</protein>
<dbReference type="InterPro" id="IPR009057">
    <property type="entry name" value="Homeodomain-like_sf"/>
</dbReference>
<dbReference type="Proteomes" id="UP000261811">
    <property type="component" value="Unassembled WGS sequence"/>
</dbReference>
<name>A0A372JHI3_9ACTN</name>
<keyword evidence="8" id="KW-1185">Reference proteome</keyword>
<dbReference type="AlphaFoldDB" id="A0A372JHI3"/>
<evidence type="ECO:0000259" key="6">
    <source>
        <dbReference type="PROSITE" id="PS50977"/>
    </source>
</evidence>
<evidence type="ECO:0000256" key="4">
    <source>
        <dbReference type="PROSITE-ProRule" id="PRU00335"/>
    </source>
</evidence>
<feature type="non-terminal residue" evidence="7">
    <location>
        <position position="225"/>
    </location>
</feature>
<dbReference type="SUPFAM" id="SSF46689">
    <property type="entry name" value="Homeodomain-like"/>
    <property type="match status" value="1"/>
</dbReference>
<keyword evidence="1" id="KW-0805">Transcription regulation</keyword>
<evidence type="ECO:0000256" key="3">
    <source>
        <dbReference type="ARBA" id="ARBA00023163"/>
    </source>
</evidence>
<dbReference type="OrthoDB" id="8688418at2"/>
<dbReference type="Gene3D" id="1.10.10.60">
    <property type="entry name" value="Homeodomain-like"/>
    <property type="match status" value="1"/>
</dbReference>
<evidence type="ECO:0000256" key="5">
    <source>
        <dbReference type="SAM" id="MobiDB-lite"/>
    </source>
</evidence>
<dbReference type="RefSeq" id="WP_117359475.1">
    <property type="nucleotide sequence ID" value="NZ_QURH01000412.1"/>
</dbReference>
<dbReference type="Pfam" id="PF17754">
    <property type="entry name" value="TetR_C_14"/>
    <property type="match status" value="1"/>
</dbReference>
<dbReference type="InterPro" id="IPR023772">
    <property type="entry name" value="DNA-bd_HTH_TetR-type_CS"/>
</dbReference>
<organism evidence="7 8">
    <name type="scientific">Actinomadura logoneensis</name>
    <dbReference type="NCBI Taxonomy" id="2293572"/>
    <lineage>
        <taxon>Bacteria</taxon>
        <taxon>Bacillati</taxon>
        <taxon>Actinomycetota</taxon>
        <taxon>Actinomycetes</taxon>
        <taxon>Streptosporangiales</taxon>
        <taxon>Thermomonosporaceae</taxon>
        <taxon>Actinomadura</taxon>
    </lineage>
</organism>
<reference evidence="7 8" key="1">
    <citation type="submission" date="2018-08" db="EMBL/GenBank/DDBJ databases">
        <title>Actinomadura jelena sp. nov., a novel Actinomycete isolated from soil in Chad.</title>
        <authorList>
            <person name="Shi L."/>
        </authorList>
    </citation>
    <scope>NUCLEOTIDE SEQUENCE [LARGE SCALE GENOMIC DNA]</scope>
    <source>
        <strain evidence="7 8">NEAU-G17</strain>
    </source>
</reference>
<evidence type="ECO:0000313" key="7">
    <source>
        <dbReference type="EMBL" id="RFU39324.1"/>
    </source>
</evidence>
<keyword evidence="3" id="KW-0804">Transcription</keyword>
<dbReference type="GO" id="GO:0003700">
    <property type="term" value="F:DNA-binding transcription factor activity"/>
    <property type="evidence" value="ECO:0007669"/>
    <property type="project" value="TreeGrafter"/>
</dbReference>
<dbReference type="PRINTS" id="PR00455">
    <property type="entry name" value="HTHTETR"/>
</dbReference>
<sequence length="225" mass="23384">MTEEMGLRERKKAATRDALSRAAARLALEHGVEGVTVDAIAASAGVSARTFHNYFPGKEEAIVAPLTDAARALLAGLAGRPADEPVWESVRAVLHEVVAPPERFEETVALMRIVKTDPALVASQLCGLGEMQRDAAALIAARTGADPARDLYPHLVAGVMGLTMRVVVNLWVDGGGRADLRELVDCALGQFRAGLPAPARSAPEPLAPPAAPEPPAAPAAPDASG</sequence>
<gene>
    <name evidence="7" type="ORF">DZF91_23015</name>
</gene>
<dbReference type="PROSITE" id="PS50977">
    <property type="entry name" value="HTH_TETR_2"/>
    <property type="match status" value="1"/>
</dbReference>
<dbReference type="InterPro" id="IPR050109">
    <property type="entry name" value="HTH-type_TetR-like_transc_reg"/>
</dbReference>
<feature type="compositionally biased region" description="Pro residues" evidence="5">
    <location>
        <begin position="205"/>
        <end position="218"/>
    </location>
</feature>
<dbReference type="PANTHER" id="PTHR30055:SF238">
    <property type="entry name" value="MYCOFACTOCIN BIOSYNTHESIS TRANSCRIPTIONAL REGULATOR MFTR-RELATED"/>
    <property type="match status" value="1"/>
</dbReference>
<dbReference type="GO" id="GO:0000976">
    <property type="term" value="F:transcription cis-regulatory region binding"/>
    <property type="evidence" value="ECO:0007669"/>
    <property type="project" value="TreeGrafter"/>
</dbReference>
<dbReference type="Gene3D" id="1.10.357.10">
    <property type="entry name" value="Tetracycline Repressor, domain 2"/>
    <property type="match status" value="1"/>
</dbReference>
<evidence type="ECO:0000256" key="2">
    <source>
        <dbReference type="ARBA" id="ARBA00023125"/>
    </source>
</evidence>
<dbReference type="InterPro" id="IPR001647">
    <property type="entry name" value="HTH_TetR"/>
</dbReference>
<feature type="DNA-binding region" description="H-T-H motif" evidence="4">
    <location>
        <begin position="36"/>
        <end position="55"/>
    </location>
</feature>
<dbReference type="PROSITE" id="PS01081">
    <property type="entry name" value="HTH_TETR_1"/>
    <property type="match status" value="1"/>
</dbReference>
<dbReference type="PANTHER" id="PTHR30055">
    <property type="entry name" value="HTH-TYPE TRANSCRIPTIONAL REGULATOR RUTR"/>
    <property type="match status" value="1"/>
</dbReference>
<evidence type="ECO:0000256" key="1">
    <source>
        <dbReference type="ARBA" id="ARBA00023015"/>
    </source>
</evidence>
<keyword evidence="2 4" id="KW-0238">DNA-binding</keyword>
<accession>A0A372JHI3</accession>
<proteinExistence type="predicted"/>
<dbReference type="Pfam" id="PF00440">
    <property type="entry name" value="TetR_N"/>
    <property type="match status" value="1"/>
</dbReference>
<feature type="domain" description="HTH tetR-type" evidence="6">
    <location>
        <begin position="13"/>
        <end position="73"/>
    </location>
</feature>
<evidence type="ECO:0000313" key="8">
    <source>
        <dbReference type="Proteomes" id="UP000261811"/>
    </source>
</evidence>